<dbReference type="Proteomes" id="UP000008514">
    <property type="component" value="Chromosome"/>
</dbReference>
<keyword evidence="1" id="KW-0472">Membrane</keyword>
<evidence type="ECO:0000256" key="1">
    <source>
        <dbReference type="HAMAP-Rule" id="MF_00386"/>
    </source>
</evidence>
<proteinExistence type="inferred from homology"/>
<comment type="function">
    <text evidence="1">Could be involved in insertion of integral membrane proteins into the membrane.</text>
</comment>
<comment type="subcellular location">
    <subcellularLocation>
        <location evidence="1">Cell inner membrane</location>
        <topology evidence="1">Peripheral membrane protein</topology>
        <orientation evidence="1">Cytoplasmic side</orientation>
    </subcellularLocation>
</comment>
<dbReference type="NCBIfam" id="TIGR00278">
    <property type="entry name" value="membrane protein insertion efficiency factor YidD"/>
    <property type="match status" value="1"/>
</dbReference>
<comment type="similarity">
    <text evidence="1">Belongs to the UPF0161 family.</text>
</comment>
<dbReference type="KEGG" id="ptq:P700755_003193"/>
<dbReference type="SMART" id="SM01234">
    <property type="entry name" value="Haemolytic"/>
    <property type="match status" value="1"/>
</dbReference>
<keyword evidence="1" id="KW-0997">Cell inner membrane</keyword>
<dbReference type="AlphaFoldDB" id="K4IWK1"/>
<keyword evidence="1" id="KW-1003">Cell membrane</keyword>
<dbReference type="HOGENOM" id="CLU_144811_6_1_10"/>
<dbReference type="GO" id="GO:0005886">
    <property type="term" value="C:plasma membrane"/>
    <property type="evidence" value="ECO:0007669"/>
    <property type="project" value="UniProtKB-SubCell"/>
</dbReference>
<protein>
    <recommendedName>
        <fullName evidence="1">Putative membrane protein insertion efficiency factor</fullName>
    </recommendedName>
</protein>
<dbReference type="HAMAP" id="MF_00386">
    <property type="entry name" value="UPF0161_YidD"/>
    <property type="match status" value="1"/>
</dbReference>
<reference evidence="2" key="1">
    <citation type="submission" date="2006-03" db="EMBL/GenBank/DDBJ databases">
        <authorList>
            <person name="Bowman J."/>
            <person name="Ferriera S."/>
            <person name="Johnson J."/>
            <person name="Kravitz S."/>
            <person name="Halpern A."/>
            <person name="Remington K."/>
            <person name="Beeson K."/>
            <person name="Tran B."/>
            <person name="Rogers Y.-H."/>
            <person name="Friedman R."/>
            <person name="Venter J.C."/>
        </authorList>
    </citation>
    <scope>NUCLEOTIDE SEQUENCE [LARGE SCALE GENOMIC DNA]</scope>
    <source>
        <strain evidence="2">ATCC 700755</strain>
    </source>
</reference>
<reference evidence="2" key="2">
    <citation type="submission" date="2012-09" db="EMBL/GenBank/DDBJ databases">
        <title>The complete sequence of Psychroflexus torquis an extreme psychrophile from sea-ice that is stimulated by light.</title>
        <authorList>
            <person name="Feng S."/>
            <person name="Powell S.M."/>
            <person name="Bowman J.P."/>
        </authorList>
    </citation>
    <scope>NUCLEOTIDE SEQUENCE [LARGE SCALE GENOMIC DNA]</scope>
    <source>
        <strain evidence="2">ATCC 700755</strain>
    </source>
</reference>
<dbReference type="PANTHER" id="PTHR33383:SF1">
    <property type="entry name" value="MEMBRANE PROTEIN INSERTION EFFICIENCY FACTOR-RELATED"/>
    <property type="match status" value="1"/>
</dbReference>
<organism evidence="2 3">
    <name type="scientific">Psychroflexus torquis (strain ATCC 700755 / CIP 106069 / ACAM 623)</name>
    <dbReference type="NCBI Taxonomy" id="313595"/>
    <lineage>
        <taxon>Bacteria</taxon>
        <taxon>Pseudomonadati</taxon>
        <taxon>Bacteroidota</taxon>
        <taxon>Flavobacteriia</taxon>
        <taxon>Flavobacteriales</taxon>
        <taxon>Flavobacteriaceae</taxon>
        <taxon>Psychroflexus</taxon>
    </lineage>
</organism>
<name>K4IWK1_PSYTT</name>
<dbReference type="eggNOG" id="COG0759">
    <property type="taxonomic scope" value="Bacteria"/>
</dbReference>
<evidence type="ECO:0000313" key="3">
    <source>
        <dbReference type="Proteomes" id="UP000008514"/>
    </source>
</evidence>
<sequence>MMWRKVLIFPFLALIKAYQWILSPLLGPSCRFQPTCSHYAFQAFRTHGVLKGLYLSIIRVSKCHPWGDSGYDPVPKPKKQQD</sequence>
<dbReference type="STRING" id="313595.P700755_003193"/>
<keyword evidence="3" id="KW-1185">Reference proteome</keyword>
<dbReference type="PANTHER" id="PTHR33383">
    <property type="entry name" value="MEMBRANE PROTEIN INSERTION EFFICIENCY FACTOR-RELATED"/>
    <property type="match status" value="1"/>
</dbReference>
<dbReference type="InterPro" id="IPR002696">
    <property type="entry name" value="Membr_insert_effic_factor_YidD"/>
</dbReference>
<gene>
    <name evidence="2" type="ordered locus">P700755_003193</name>
</gene>
<accession>K4IWK1</accession>
<evidence type="ECO:0000313" key="2">
    <source>
        <dbReference type="EMBL" id="AFU69850.1"/>
    </source>
</evidence>
<dbReference type="Pfam" id="PF01809">
    <property type="entry name" value="YidD"/>
    <property type="match status" value="1"/>
</dbReference>
<dbReference type="EMBL" id="CP003879">
    <property type="protein sequence ID" value="AFU69850.1"/>
    <property type="molecule type" value="Genomic_DNA"/>
</dbReference>